<sequence length="59" mass="6945">MMNSILLVHGYPIINMPAKHEQEFNTLMLNFYMAAMNKFLQSCIDKRIIRNFKLDLLIG</sequence>
<comment type="caution">
    <text evidence="1">The sequence shown here is derived from an EMBL/GenBank/DDBJ whole genome shotgun (WGS) entry which is preliminary data.</text>
</comment>
<gene>
    <name evidence="1" type="ORF">GCM10008111_11660</name>
</gene>
<evidence type="ECO:0000313" key="1">
    <source>
        <dbReference type="EMBL" id="GGW57257.1"/>
    </source>
</evidence>
<dbReference type="EMBL" id="BMYR01000004">
    <property type="protein sequence ID" value="GGW57257.1"/>
    <property type="molecule type" value="Genomic_DNA"/>
</dbReference>
<organism evidence="1 2">
    <name type="scientific">Alishewanella tabrizica</name>
    <dbReference type="NCBI Taxonomy" id="671278"/>
    <lineage>
        <taxon>Bacteria</taxon>
        <taxon>Pseudomonadati</taxon>
        <taxon>Pseudomonadota</taxon>
        <taxon>Gammaproteobacteria</taxon>
        <taxon>Alteromonadales</taxon>
        <taxon>Alteromonadaceae</taxon>
        <taxon>Alishewanella</taxon>
    </lineage>
</organism>
<proteinExistence type="predicted"/>
<name>A0ABQ2WIK2_9ALTE</name>
<reference evidence="2" key="1">
    <citation type="journal article" date="2019" name="Int. J. Syst. Evol. Microbiol.">
        <title>The Global Catalogue of Microorganisms (GCM) 10K type strain sequencing project: providing services to taxonomists for standard genome sequencing and annotation.</title>
        <authorList>
            <consortium name="The Broad Institute Genomics Platform"/>
            <consortium name="The Broad Institute Genome Sequencing Center for Infectious Disease"/>
            <person name="Wu L."/>
            <person name="Ma J."/>
        </authorList>
    </citation>
    <scope>NUCLEOTIDE SEQUENCE [LARGE SCALE GENOMIC DNA]</scope>
    <source>
        <strain evidence="2">KCTC 23723</strain>
    </source>
</reference>
<accession>A0ABQ2WIK2</accession>
<keyword evidence="2" id="KW-1185">Reference proteome</keyword>
<dbReference type="Proteomes" id="UP000634667">
    <property type="component" value="Unassembled WGS sequence"/>
</dbReference>
<protein>
    <submittedName>
        <fullName evidence="1">Uncharacterized protein</fullName>
    </submittedName>
</protein>
<dbReference type="RefSeq" id="WP_229796950.1">
    <property type="nucleotide sequence ID" value="NZ_BMYR01000004.1"/>
</dbReference>
<evidence type="ECO:0000313" key="2">
    <source>
        <dbReference type="Proteomes" id="UP000634667"/>
    </source>
</evidence>